<protein>
    <submittedName>
        <fullName evidence="2">Uncharacterized protein</fullName>
    </submittedName>
</protein>
<dbReference type="Proteomes" id="UP000182894">
    <property type="component" value="Unassembled WGS sequence"/>
</dbReference>
<feature type="transmembrane region" description="Helical" evidence="1">
    <location>
        <begin position="38"/>
        <end position="59"/>
    </location>
</feature>
<evidence type="ECO:0000313" key="2">
    <source>
        <dbReference type="EMBL" id="SDI95388.1"/>
    </source>
</evidence>
<proteinExistence type="predicted"/>
<evidence type="ECO:0000313" key="3">
    <source>
        <dbReference type="Proteomes" id="UP000182894"/>
    </source>
</evidence>
<evidence type="ECO:0000256" key="1">
    <source>
        <dbReference type="SAM" id="Phobius"/>
    </source>
</evidence>
<name>A0A1G8PSS9_9PSED</name>
<dbReference type="EMBL" id="FNCO01000019">
    <property type="protein sequence ID" value="SDI95388.1"/>
    <property type="molecule type" value="Genomic_DNA"/>
</dbReference>
<accession>A0A1G8PSS9</accession>
<keyword evidence="3" id="KW-1185">Reference proteome</keyword>
<reference evidence="3" key="1">
    <citation type="submission" date="2016-10" db="EMBL/GenBank/DDBJ databases">
        <authorList>
            <person name="Varghese N."/>
            <person name="Submissions S."/>
        </authorList>
    </citation>
    <scope>NUCLEOTIDE SEQUENCE [LARGE SCALE GENOMIC DNA]</scope>
    <source>
        <strain evidence="3">ATCC 700689</strain>
    </source>
</reference>
<keyword evidence="1" id="KW-1133">Transmembrane helix</keyword>
<dbReference type="AlphaFoldDB" id="A0A1G8PSS9"/>
<keyword evidence="1" id="KW-0472">Membrane</keyword>
<keyword evidence="1" id="KW-0812">Transmembrane</keyword>
<sequence>MTHPLFICYILQCTTALDVIQQLSLTSYRLRKYTPKKLLGFLLLGMAPPSGFFSATSFWCSNIVCPYRPFPA</sequence>
<organism evidence="2 3">
    <name type="scientific">Pseudomonas abietaniphila</name>
    <dbReference type="NCBI Taxonomy" id="89065"/>
    <lineage>
        <taxon>Bacteria</taxon>
        <taxon>Pseudomonadati</taxon>
        <taxon>Pseudomonadota</taxon>
        <taxon>Gammaproteobacteria</taxon>
        <taxon>Pseudomonadales</taxon>
        <taxon>Pseudomonadaceae</taxon>
        <taxon>Pseudomonas</taxon>
    </lineage>
</organism>
<gene>
    <name evidence="2" type="ORF">SAMN05216605_11995</name>
</gene>